<dbReference type="GO" id="GO:0016052">
    <property type="term" value="P:carbohydrate catabolic process"/>
    <property type="evidence" value="ECO:0007669"/>
    <property type="project" value="TreeGrafter"/>
</dbReference>
<dbReference type="SUPFAM" id="SSF53474">
    <property type="entry name" value="alpha/beta-Hydrolases"/>
    <property type="match status" value="1"/>
</dbReference>
<keyword evidence="15" id="KW-1185">Reference proteome</keyword>
<dbReference type="GO" id="GO:0050525">
    <property type="term" value="F:cutinase activity"/>
    <property type="evidence" value="ECO:0007669"/>
    <property type="project" value="UniProtKB-EC"/>
</dbReference>
<evidence type="ECO:0000313" key="14">
    <source>
        <dbReference type="EMBL" id="KAK0639790.1"/>
    </source>
</evidence>
<dbReference type="InterPro" id="IPR043579">
    <property type="entry name" value="CUTINASE_2"/>
</dbReference>
<feature type="chain" id="PRO_5041226826" description="cutinase" evidence="13">
    <location>
        <begin position="17"/>
        <end position="226"/>
    </location>
</feature>
<feature type="disulfide bond" evidence="12">
    <location>
        <begin position="47"/>
        <end position="125"/>
    </location>
</feature>
<dbReference type="PANTHER" id="PTHR48250">
    <property type="entry name" value="CUTINASE 2-RELATED"/>
    <property type="match status" value="1"/>
</dbReference>
<sequence>MKFLATFAALAGVGSALPALSEQQIQEIRSRQSSDTRNELSSGTGACPPIIFIHARGSTESGNMGSLGPIIADVLEAHFGANNVWVQGVGGAYKAALLDNFLTDGTTTAAIQEMKNLLTLANTKCPSSKVLAAGYSQGGALAGAAIRDSSAAVREQIKGVTLFGWTKQKQWNNQIPNFPAARLKTFCESGDQICNGSLVVLPAHLEYGDEGAEEGPEFLIARVNAS</sequence>
<evidence type="ECO:0000256" key="12">
    <source>
        <dbReference type="PIRSR" id="PIRSR611150-2"/>
    </source>
</evidence>
<evidence type="ECO:0000256" key="1">
    <source>
        <dbReference type="ARBA" id="ARBA00004613"/>
    </source>
</evidence>
<keyword evidence="8" id="KW-0843">Virulence</keyword>
<dbReference type="InterPro" id="IPR011150">
    <property type="entry name" value="Cutinase_monf"/>
</dbReference>
<dbReference type="PANTHER" id="PTHR48250:SF3">
    <property type="entry name" value="CUTINASE 1-RELATED"/>
    <property type="match status" value="1"/>
</dbReference>
<protein>
    <recommendedName>
        <fullName evidence="3">cutinase</fullName>
        <ecNumber evidence="3">3.1.1.74</ecNumber>
    </recommendedName>
</protein>
<evidence type="ECO:0000256" key="3">
    <source>
        <dbReference type="ARBA" id="ARBA00013095"/>
    </source>
</evidence>
<keyword evidence="5" id="KW-0964">Secreted</keyword>
<feature type="active site" description="Proton donor/acceptor" evidence="11">
    <location>
        <position position="204"/>
    </location>
</feature>
<organism evidence="14 15">
    <name type="scientific">Cercophora newfieldiana</name>
    <dbReference type="NCBI Taxonomy" id="92897"/>
    <lineage>
        <taxon>Eukaryota</taxon>
        <taxon>Fungi</taxon>
        <taxon>Dikarya</taxon>
        <taxon>Ascomycota</taxon>
        <taxon>Pezizomycotina</taxon>
        <taxon>Sordariomycetes</taxon>
        <taxon>Sordariomycetidae</taxon>
        <taxon>Sordariales</taxon>
        <taxon>Lasiosphaeriaceae</taxon>
        <taxon>Cercophora</taxon>
    </lineage>
</organism>
<evidence type="ECO:0000256" key="10">
    <source>
        <dbReference type="ARBA" id="ARBA00034045"/>
    </source>
</evidence>
<evidence type="ECO:0000256" key="5">
    <source>
        <dbReference type="ARBA" id="ARBA00022525"/>
    </source>
</evidence>
<feature type="active site" description="Nucleophile" evidence="11">
    <location>
        <position position="136"/>
    </location>
</feature>
<comment type="caution">
    <text evidence="14">The sequence shown here is derived from an EMBL/GenBank/DDBJ whole genome shotgun (WGS) entry which is preliminary data.</text>
</comment>
<dbReference type="Pfam" id="PF01083">
    <property type="entry name" value="Cutinase"/>
    <property type="match status" value="1"/>
</dbReference>
<evidence type="ECO:0000256" key="8">
    <source>
        <dbReference type="ARBA" id="ARBA00023026"/>
    </source>
</evidence>
<dbReference type="AlphaFoldDB" id="A0AA39XU06"/>
<comment type="subcellular location">
    <subcellularLocation>
        <location evidence="1">Secreted</location>
    </subcellularLocation>
</comment>
<feature type="signal peptide" evidence="13">
    <location>
        <begin position="1"/>
        <end position="16"/>
    </location>
</feature>
<evidence type="ECO:0000256" key="4">
    <source>
        <dbReference type="ARBA" id="ARBA00022487"/>
    </source>
</evidence>
<dbReference type="PRINTS" id="PR00129">
    <property type="entry name" value="CUTINASE"/>
</dbReference>
<keyword evidence="9 12" id="KW-1015">Disulfide bond</keyword>
<gene>
    <name evidence="14" type="ORF">B0T16DRAFT_337760</name>
</gene>
<keyword evidence="7" id="KW-0378">Hydrolase</keyword>
<comment type="similarity">
    <text evidence="2">Belongs to the cutinase family.</text>
</comment>
<dbReference type="InterPro" id="IPR000675">
    <property type="entry name" value="Cutinase/axe"/>
</dbReference>
<dbReference type="PROSITE" id="PS00931">
    <property type="entry name" value="CUTINASE_2"/>
    <property type="match status" value="1"/>
</dbReference>
<dbReference type="Gene3D" id="3.40.50.1820">
    <property type="entry name" value="alpha/beta hydrolase"/>
    <property type="match status" value="1"/>
</dbReference>
<dbReference type="SMART" id="SM01110">
    <property type="entry name" value="Cutinase"/>
    <property type="match status" value="1"/>
</dbReference>
<evidence type="ECO:0000256" key="9">
    <source>
        <dbReference type="ARBA" id="ARBA00023157"/>
    </source>
</evidence>
<feature type="active site" evidence="11">
    <location>
        <position position="191"/>
    </location>
</feature>
<comment type="catalytic activity">
    <reaction evidence="10">
        <text>cutin + H2O = cutin monomers.</text>
        <dbReference type="EC" id="3.1.1.74"/>
    </reaction>
</comment>
<reference evidence="14" key="1">
    <citation type="submission" date="2023-06" db="EMBL/GenBank/DDBJ databases">
        <title>Genome-scale phylogeny and comparative genomics of the fungal order Sordariales.</title>
        <authorList>
            <consortium name="Lawrence Berkeley National Laboratory"/>
            <person name="Hensen N."/>
            <person name="Bonometti L."/>
            <person name="Westerberg I."/>
            <person name="Brannstrom I.O."/>
            <person name="Guillou S."/>
            <person name="Cros-Aarteil S."/>
            <person name="Calhoun S."/>
            <person name="Haridas S."/>
            <person name="Kuo A."/>
            <person name="Mondo S."/>
            <person name="Pangilinan J."/>
            <person name="Riley R."/>
            <person name="Labutti K."/>
            <person name="Andreopoulos B."/>
            <person name="Lipzen A."/>
            <person name="Chen C."/>
            <person name="Yanf M."/>
            <person name="Daum C."/>
            <person name="Ng V."/>
            <person name="Clum A."/>
            <person name="Steindorff A."/>
            <person name="Ohm R."/>
            <person name="Martin F."/>
            <person name="Silar P."/>
            <person name="Natvig D."/>
            <person name="Lalanne C."/>
            <person name="Gautier V."/>
            <person name="Ament-Velasquez S.L."/>
            <person name="Kruys A."/>
            <person name="Hutchinson M.I."/>
            <person name="Powell A.J."/>
            <person name="Barry K."/>
            <person name="Miller A.N."/>
            <person name="Grigoriev I.V."/>
            <person name="Debuchy R."/>
            <person name="Gladieux P."/>
            <person name="Thoren M.H."/>
            <person name="Johannesson H."/>
        </authorList>
    </citation>
    <scope>NUCLEOTIDE SEQUENCE</scope>
    <source>
        <strain evidence="14">SMH2532-1</strain>
    </source>
</reference>
<dbReference type="EC" id="3.1.1.74" evidence="3"/>
<dbReference type="EMBL" id="JAULSV010000007">
    <property type="protein sequence ID" value="KAK0639790.1"/>
    <property type="molecule type" value="Genomic_DNA"/>
</dbReference>
<keyword evidence="6 13" id="KW-0732">Signal</keyword>
<accession>A0AA39XU06</accession>
<keyword evidence="4" id="KW-0719">Serine esterase</keyword>
<feature type="disulfide bond" evidence="12">
    <location>
        <begin position="187"/>
        <end position="194"/>
    </location>
</feature>
<evidence type="ECO:0000313" key="15">
    <source>
        <dbReference type="Proteomes" id="UP001174936"/>
    </source>
</evidence>
<dbReference type="GO" id="GO:0005576">
    <property type="term" value="C:extracellular region"/>
    <property type="evidence" value="ECO:0007669"/>
    <property type="project" value="UniProtKB-SubCell"/>
</dbReference>
<dbReference type="InterPro" id="IPR029058">
    <property type="entry name" value="AB_hydrolase_fold"/>
</dbReference>
<proteinExistence type="inferred from homology"/>
<evidence type="ECO:0000256" key="13">
    <source>
        <dbReference type="SAM" id="SignalP"/>
    </source>
</evidence>
<evidence type="ECO:0000256" key="2">
    <source>
        <dbReference type="ARBA" id="ARBA00007534"/>
    </source>
</evidence>
<name>A0AA39XU06_9PEZI</name>
<dbReference type="Proteomes" id="UP001174936">
    <property type="component" value="Unassembled WGS sequence"/>
</dbReference>
<evidence type="ECO:0000256" key="7">
    <source>
        <dbReference type="ARBA" id="ARBA00022801"/>
    </source>
</evidence>
<evidence type="ECO:0000256" key="11">
    <source>
        <dbReference type="PIRSR" id="PIRSR611150-1"/>
    </source>
</evidence>
<dbReference type="FunFam" id="3.40.50.1820:FF:000235">
    <property type="entry name" value="Cutinase 1"/>
    <property type="match status" value="1"/>
</dbReference>
<evidence type="ECO:0000256" key="6">
    <source>
        <dbReference type="ARBA" id="ARBA00022729"/>
    </source>
</evidence>